<dbReference type="Proteomes" id="UP000622797">
    <property type="component" value="Unassembled WGS sequence"/>
</dbReference>
<organism evidence="2 3">
    <name type="scientific">Fusarium sarcochroum</name>
    <dbReference type="NCBI Taxonomy" id="1208366"/>
    <lineage>
        <taxon>Eukaryota</taxon>
        <taxon>Fungi</taxon>
        <taxon>Dikarya</taxon>
        <taxon>Ascomycota</taxon>
        <taxon>Pezizomycotina</taxon>
        <taxon>Sordariomycetes</taxon>
        <taxon>Hypocreomycetidae</taxon>
        <taxon>Hypocreales</taxon>
        <taxon>Nectriaceae</taxon>
        <taxon>Fusarium</taxon>
        <taxon>Fusarium lateritium species complex</taxon>
    </lineage>
</organism>
<dbReference type="InterPro" id="IPR045518">
    <property type="entry name" value="2EXR"/>
</dbReference>
<feature type="domain" description="2EXR" evidence="1">
    <location>
        <begin position="3"/>
        <end position="93"/>
    </location>
</feature>
<dbReference type="PANTHER" id="PTHR35910:SF6">
    <property type="entry name" value="2EXR DOMAIN-CONTAINING PROTEIN"/>
    <property type="match status" value="1"/>
</dbReference>
<gene>
    <name evidence="2" type="ORF">FSARC_12275</name>
</gene>
<keyword evidence="3" id="KW-1185">Reference proteome</keyword>
<evidence type="ECO:0000313" key="2">
    <source>
        <dbReference type="EMBL" id="KAF4953987.1"/>
    </source>
</evidence>
<dbReference type="EMBL" id="JABEXW010000828">
    <property type="protein sequence ID" value="KAF4953987.1"/>
    <property type="molecule type" value="Genomic_DNA"/>
</dbReference>
<name>A0A8H4WXG4_9HYPO</name>
<dbReference type="Pfam" id="PF20150">
    <property type="entry name" value="2EXR"/>
    <property type="match status" value="1"/>
</dbReference>
<evidence type="ECO:0000259" key="1">
    <source>
        <dbReference type="Pfam" id="PF20150"/>
    </source>
</evidence>
<dbReference type="AlphaFoldDB" id="A0A8H4WXG4"/>
<sequence>MSFPSFTKLPAELRSMVWAFALPEPRVYEILDTPYSTLKTPASTGLMFASSSHDAPPVLAAVCRESRVFVLRRYRPLTLSDTTKYINPNQDLILLEPYLLIKRLLRVLHSLAEIDFMKINMRQVAFGTSYGFSTGIFHPILSGRVSKNNMKMLLRKLERFPHLKRVLFVVHEEFKCTVLESPVTEWPHRLQLNSHDLLKHDDDANSRITWHFHRNELQYYPLQTEDTEQDDIDMTASVSDGEEEDVELNRKPTNDDWRRFKRRFLKAVYSTLTKELREKPQQELLPLRIDGASLSWTYRGS</sequence>
<dbReference type="OrthoDB" id="4812806at2759"/>
<accession>A0A8H4WXG4</accession>
<dbReference type="PANTHER" id="PTHR35910">
    <property type="entry name" value="2EXR DOMAIN-CONTAINING PROTEIN"/>
    <property type="match status" value="1"/>
</dbReference>
<reference evidence="2" key="2">
    <citation type="submission" date="2020-05" db="EMBL/GenBank/DDBJ databases">
        <authorList>
            <person name="Kim H.-S."/>
            <person name="Proctor R.H."/>
            <person name="Brown D.W."/>
        </authorList>
    </citation>
    <scope>NUCLEOTIDE SEQUENCE</scope>
    <source>
        <strain evidence="2">NRRL 20472</strain>
    </source>
</reference>
<protein>
    <recommendedName>
        <fullName evidence="1">2EXR domain-containing protein</fullName>
    </recommendedName>
</protein>
<comment type="caution">
    <text evidence="2">The sequence shown here is derived from an EMBL/GenBank/DDBJ whole genome shotgun (WGS) entry which is preliminary data.</text>
</comment>
<evidence type="ECO:0000313" key="3">
    <source>
        <dbReference type="Proteomes" id="UP000622797"/>
    </source>
</evidence>
<proteinExistence type="predicted"/>
<reference evidence="2" key="1">
    <citation type="journal article" date="2020" name="BMC Genomics">
        <title>Correction to: Identification and distribution of gene clusters required for synthesis of sphingolipid metabolism inhibitors in diverse species of the filamentous fungus Fusarium.</title>
        <authorList>
            <person name="Kim H.S."/>
            <person name="Lohmar J.M."/>
            <person name="Busman M."/>
            <person name="Brown D.W."/>
            <person name="Naumann T.A."/>
            <person name="Divon H.H."/>
            <person name="Lysoe E."/>
            <person name="Uhlig S."/>
            <person name="Proctor R.H."/>
        </authorList>
    </citation>
    <scope>NUCLEOTIDE SEQUENCE</scope>
    <source>
        <strain evidence="2">NRRL 20472</strain>
    </source>
</reference>